<accession>A0A2H5BMZ0</accession>
<dbReference type="KEGG" id="vg:54987091"/>
<dbReference type="InterPro" id="IPR011528">
    <property type="entry name" value="NERD"/>
</dbReference>
<dbReference type="EMBL" id="MG545917">
    <property type="protein sequence ID" value="AUG87654.1"/>
    <property type="molecule type" value="Genomic_DNA"/>
</dbReference>
<evidence type="ECO:0000256" key="5">
    <source>
        <dbReference type="ARBA" id="ARBA00022612"/>
    </source>
</evidence>
<organism evidence="12 13">
    <name type="scientific">Vibrio phage VEN</name>
    <dbReference type="NCBI Taxonomy" id="2059879"/>
    <lineage>
        <taxon>Viruses</taxon>
        <taxon>Duplodnaviria</taxon>
        <taxon>Heunggongvirae</taxon>
        <taxon>Uroviricota</taxon>
        <taxon>Caudoviricetes</taxon>
        <taxon>Autographivirales</taxon>
        <taxon>Autosignataviridae</taxon>
        <taxon>Colwellvirinae</taxon>
        <taxon>Trungvirus</taxon>
        <taxon>Trungvirus VEN</taxon>
    </lineage>
</organism>
<dbReference type="RefSeq" id="YP_009796700.1">
    <property type="nucleotide sequence ID" value="NC_047903.1"/>
</dbReference>
<keyword evidence="7" id="KW-0118">Viral capsid assembly</keyword>
<sequence length="545" mass="61402">MPDNRPVIIPKQDFVDLTNTPRMKPMSRQKENKTIENRYEKLSQKRQPFLERARTFSRYTLPNLYPEMNTTGDYGDGANTTGWQSFGAECANSLTNNLVMTLFPPHSSFARLDLTPEAKGILTDEDVNVIEEEGHLVNAEKQAMLEHERLAGRVGLGEAVEHLLVGGTTCLYVPSSDNAALINYPLTQFVCRRDKSGNLLELIVMEEKSVDTFEPALQAIIKAKMRENNKYKSNDDNVKLFTRCLYKGGMYRVEQEVVGESIGQTYRVKPDNLPFIVLRWKSNYGEDYGRSLVEQYAGDLHVIQILSEAIAKGMILMADVKYLVKPGSVTDIDHLIESPTGEFVYGNKDDIGVLQLEKYADFTPIAEVLDKYERRVGRAFLLGSQAQRNAERVTAYEIRRDALEMERSLGGAYSLLATTLQRPYFRLLLQRTGFNLSSDLVNTVLLTGIEALSKMTDADKFMQWSEQMGVAASSLPPQVQERMKWADFAKHTANQLSYDLPFMMTEEEYQEAAKARAEAARGEMMAQGVANAIPSVAGNMTQQTR</sequence>
<evidence type="ECO:0000256" key="6">
    <source>
        <dbReference type="ARBA" id="ARBA00022844"/>
    </source>
</evidence>
<dbReference type="Pfam" id="PF12236">
    <property type="entry name" value="Head-tail_con"/>
    <property type="match status" value="1"/>
</dbReference>
<keyword evidence="8" id="KW-1171">Viral genome ejection through host cell envelope</keyword>
<keyword evidence="10" id="KW-1160">Virus entry into host cell</keyword>
<keyword evidence="3" id="KW-1244">Viral short tail ejection system</keyword>
<comment type="subcellular location">
    <subcellularLocation>
        <location evidence="2">Virion</location>
    </subcellularLocation>
</comment>
<evidence type="ECO:0000259" key="11">
    <source>
        <dbReference type="PROSITE" id="PS50965"/>
    </source>
</evidence>
<protein>
    <submittedName>
        <fullName evidence="12">Collar/head-to-tail joining protein</fullName>
    </submittedName>
</protein>
<keyword evidence="5" id="KW-1188">Viral release from host cell</keyword>
<reference evidence="12 13" key="1">
    <citation type="submission" date="2017-11" db="EMBL/GenBank/DDBJ databases">
        <authorList>
            <person name="Han C.G."/>
        </authorList>
    </citation>
    <scope>NUCLEOTIDE SEQUENCE [LARGE SCALE GENOMIC DNA]</scope>
</reference>
<evidence type="ECO:0000313" key="12">
    <source>
        <dbReference type="EMBL" id="AUG87654.1"/>
    </source>
</evidence>
<evidence type="ECO:0000256" key="3">
    <source>
        <dbReference type="ARBA" id="ARBA00022470"/>
    </source>
</evidence>
<feature type="domain" description="NERD" evidence="11">
    <location>
        <begin position="294"/>
        <end position="405"/>
    </location>
</feature>
<evidence type="ECO:0000256" key="8">
    <source>
        <dbReference type="ARBA" id="ARBA00023009"/>
    </source>
</evidence>
<dbReference type="GeneID" id="54987091"/>
<keyword evidence="4" id="KW-1162">Viral penetration into host cytoplasm</keyword>
<keyword evidence="6" id="KW-0946">Virion</keyword>
<evidence type="ECO:0000256" key="7">
    <source>
        <dbReference type="ARBA" id="ARBA00022950"/>
    </source>
</evidence>
<evidence type="ECO:0000256" key="10">
    <source>
        <dbReference type="ARBA" id="ARBA00023296"/>
    </source>
</evidence>
<dbReference type="GO" id="GO:0099002">
    <property type="term" value="P:symbiont genome ejection through host cell envelope, short tail mechanism"/>
    <property type="evidence" value="ECO:0007669"/>
    <property type="project" value="UniProtKB-KW"/>
</dbReference>
<evidence type="ECO:0000256" key="4">
    <source>
        <dbReference type="ARBA" id="ARBA00022595"/>
    </source>
</evidence>
<dbReference type="PROSITE" id="PS50965">
    <property type="entry name" value="NERD"/>
    <property type="match status" value="1"/>
</dbReference>
<evidence type="ECO:0000256" key="2">
    <source>
        <dbReference type="ARBA" id="ARBA00004328"/>
    </source>
</evidence>
<keyword evidence="13" id="KW-1185">Reference proteome</keyword>
<keyword evidence="9" id="KW-0231">Viral genome packaging</keyword>
<evidence type="ECO:0000256" key="1">
    <source>
        <dbReference type="ARBA" id="ARBA00003421"/>
    </source>
</evidence>
<dbReference type="GO" id="GO:0044423">
    <property type="term" value="C:virion component"/>
    <property type="evidence" value="ECO:0007669"/>
    <property type="project" value="UniProtKB-KW"/>
</dbReference>
<proteinExistence type="predicted"/>
<name>A0A2H5BMZ0_9CAUD</name>
<evidence type="ECO:0000256" key="9">
    <source>
        <dbReference type="ARBA" id="ARBA00023219"/>
    </source>
</evidence>
<dbReference type="InterPro" id="IPR020991">
    <property type="entry name" value="Connector_podovirus"/>
</dbReference>
<comment type="function">
    <text evidence="1">Forms the portal vertex of the capsid. This portal plays critical roles in head assembly, genome packaging, neck/tail attachment, and genome ejection. The portal protein multimerizes as a single ring-shaped homododecamer arranged around a central channel.</text>
</comment>
<dbReference type="Proteomes" id="UP000241061">
    <property type="component" value="Segment"/>
</dbReference>
<evidence type="ECO:0000313" key="13">
    <source>
        <dbReference type="Proteomes" id="UP000241061"/>
    </source>
</evidence>